<keyword evidence="2" id="KW-1185">Reference proteome</keyword>
<sequence>MTLEKGIPQTTFATSPCRVSNSHAVSKNSSVLLLGLDFGSTTSSALVARSHILTNSITGNMELGDIKIIFRSDIVLTPFINDHIDESKITQLLNLWFEQCGYQAEDFFAGGVIITGLAARQKNAEFLAKLIEDRMGEILVATADDPNFESWLAFMGGCGALSRYRSTTPIVNLDIGGGTTNPAIGLNGKVIHTGCYFIGARHIQFEAGSYRIRALTPEAITLFKRLNIHKQVNDVLALEEVNSFLAFYVQALENIAQGNIAFFNSAELLPLQQVAFSYELTSNPVAITFSGGVGELIYQAMAGKSLPSTTFYGDLGIDLAKAIIASPILSRSLTTIIPENEGRATVYGLALHSTEVSGATLYLPDPSVLPIKHLPIVSRCSGDISKPELYEALKLICQNHMGGCLQIFIADSIGYRTDKVKMIRTLGQMFYEILEELQPANNLPIVVLVDCNIGKSLGAYATQWGKLLLNLIVIDEVLLKDASFVNLRRQHQQVIPISFYGIK</sequence>
<dbReference type="InterPro" id="IPR009377">
    <property type="entry name" value="EutA"/>
</dbReference>
<organism evidence="1 2">
    <name type="scientific">Entomomonas asaccharolytica</name>
    <dbReference type="NCBI Taxonomy" id="2785331"/>
    <lineage>
        <taxon>Bacteria</taxon>
        <taxon>Pseudomonadati</taxon>
        <taxon>Pseudomonadota</taxon>
        <taxon>Gammaproteobacteria</taxon>
        <taxon>Pseudomonadales</taxon>
        <taxon>Pseudomonadaceae</taxon>
        <taxon>Entomomonas</taxon>
    </lineage>
</organism>
<reference evidence="1 2" key="1">
    <citation type="submission" date="2021-01" db="EMBL/GenBank/DDBJ databases">
        <title>Entomomonas sp. F2A isolated from a house cricket (Acheta domesticus).</title>
        <authorList>
            <person name="Spergser J."/>
            <person name="Busse H.-J."/>
        </authorList>
    </citation>
    <scope>NUCLEOTIDE SEQUENCE [LARGE SCALE GENOMIC DNA]</scope>
    <source>
        <strain evidence="1 2">F2A</strain>
    </source>
</reference>
<dbReference type="Proteomes" id="UP000595278">
    <property type="component" value="Chromosome"/>
</dbReference>
<evidence type="ECO:0000313" key="1">
    <source>
        <dbReference type="EMBL" id="QQP84344.1"/>
    </source>
</evidence>
<dbReference type="Pfam" id="PF06277">
    <property type="entry name" value="EutA"/>
    <property type="match status" value="1"/>
</dbReference>
<dbReference type="InterPro" id="IPR043129">
    <property type="entry name" value="ATPase_NBD"/>
</dbReference>
<dbReference type="SUPFAM" id="SSF53067">
    <property type="entry name" value="Actin-like ATPase domain"/>
    <property type="match status" value="1"/>
</dbReference>
<protein>
    <submittedName>
        <fullName evidence="1">Ethanolamine ammonia-lyase reactivating factor EutA</fullName>
    </submittedName>
</protein>
<dbReference type="EMBL" id="CP067393">
    <property type="protein sequence ID" value="QQP84344.1"/>
    <property type="molecule type" value="Genomic_DNA"/>
</dbReference>
<dbReference type="RefSeq" id="WP_201090242.1">
    <property type="nucleotide sequence ID" value="NZ_CP067393.1"/>
</dbReference>
<accession>A0A974ND06</accession>
<name>A0A974ND06_9GAMM</name>
<proteinExistence type="predicted"/>
<dbReference type="AlphaFoldDB" id="A0A974ND06"/>
<gene>
    <name evidence="1" type="ORF">JHT90_07855</name>
</gene>
<dbReference type="PIRSF" id="PIRSF012293">
    <property type="entry name" value="EutA"/>
    <property type="match status" value="1"/>
</dbReference>
<dbReference type="KEGG" id="eaz:JHT90_07855"/>
<evidence type="ECO:0000313" key="2">
    <source>
        <dbReference type="Proteomes" id="UP000595278"/>
    </source>
</evidence>